<proteinExistence type="predicted"/>
<evidence type="ECO:0000313" key="2">
    <source>
        <dbReference type="Proteomes" id="UP000193467"/>
    </source>
</evidence>
<organism evidence="1 2">
    <name type="scientific">Leucosporidium creatinivorum</name>
    <dbReference type="NCBI Taxonomy" id="106004"/>
    <lineage>
        <taxon>Eukaryota</taxon>
        <taxon>Fungi</taxon>
        <taxon>Dikarya</taxon>
        <taxon>Basidiomycota</taxon>
        <taxon>Pucciniomycotina</taxon>
        <taxon>Microbotryomycetes</taxon>
        <taxon>Leucosporidiales</taxon>
        <taxon>Leucosporidium</taxon>
    </lineage>
</organism>
<protein>
    <submittedName>
        <fullName evidence="1">Uncharacterized protein</fullName>
    </submittedName>
</protein>
<evidence type="ECO:0000313" key="1">
    <source>
        <dbReference type="EMBL" id="ORY38318.1"/>
    </source>
</evidence>
<dbReference type="InParanoid" id="A0A1Y2BU76"/>
<reference evidence="1 2" key="1">
    <citation type="submission" date="2016-07" db="EMBL/GenBank/DDBJ databases">
        <title>Pervasive Adenine N6-methylation of Active Genes in Fungi.</title>
        <authorList>
            <consortium name="DOE Joint Genome Institute"/>
            <person name="Mondo S.J."/>
            <person name="Dannebaum R.O."/>
            <person name="Kuo R.C."/>
            <person name="Labutti K."/>
            <person name="Haridas S."/>
            <person name="Kuo A."/>
            <person name="Salamov A."/>
            <person name="Ahrendt S.R."/>
            <person name="Lipzen A."/>
            <person name="Sullivan W."/>
            <person name="Andreopoulos W.B."/>
            <person name="Clum A."/>
            <person name="Lindquist E."/>
            <person name="Daum C."/>
            <person name="Ramamoorthy G.K."/>
            <person name="Gryganskyi A."/>
            <person name="Culley D."/>
            <person name="Magnuson J.K."/>
            <person name="James T.Y."/>
            <person name="O'Malley M.A."/>
            <person name="Stajich J.E."/>
            <person name="Spatafora J.W."/>
            <person name="Visel A."/>
            <person name="Grigoriev I.V."/>
        </authorList>
    </citation>
    <scope>NUCLEOTIDE SEQUENCE [LARGE SCALE GENOMIC DNA]</scope>
    <source>
        <strain evidence="1 2">62-1032</strain>
    </source>
</reference>
<dbReference type="AlphaFoldDB" id="A0A1Y2BU76"/>
<keyword evidence="2" id="KW-1185">Reference proteome</keyword>
<dbReference type="Proteomes" id="UP000193467">
    <property type="component" value="Unassembled WGS sequence"/>
</dbReference>
<gene>
    <name evidence="1" type="ORF">BCR35DRAFT_311525</name>
</gene>
<sequence length="212" mass="23015">METPPSASYALALAPVASPVTELADKLKEHSLVPATFTKPYIHLFHHIPGPDFNSITQVTSNLTAGLAAWREAEVARNGPDYTVPKTMQIDIVGMGATDEGVVFVDLEELEGLASLYKLLEEHTIGNGAGRDGAVPYFANPPPEDYPRFDLIRTTRSQAADLVDELHRNKTVYELRGGGSLVAGKDVVEVEEIVVLQGTPTKWEEVARVPLV</sequence>
<accession>A0A1Y2BU76</accession>
<dbReference type="EMBL" id="MCGR01000155">
    <property type="protein sequence ID" value="ORY38318.1"/>
    <property type="molecule type" value="Genomic_DNA"/>
</dbReference>
<comment type="caution">
    <text evidence="1">The sequence shown here is derived from an EMBL/GenBank/DDBJ whole genome shotgun (WGS) entry which is preliminary data.</text>
</comment>
<name>A0A1Y2BU76_9BASI</name>